<evidence type="ECO:0000259" key="5">
    <source>
        <dbReference type="PROSITE" id="PS50977"/>
    </source>
</evidence>
<feature type="domain" description="HTH tetR-type" evidence="5">
    <location>
        <begin position="12"/>
        <end position="72"/>
    </location>
</feature>
<proteinExistence type="predicted"/>
<dbReference type="Pfam" id="PF13305">
    <property type="entry name" value="TetR_C_33"/>
    <property type="match status" value="1"/>
</dbReference>
<dbReference type="SUPFAM" id="SSF46689">
    <property type="entry name" value="Homeodomain-like"/>
    <property type="match status" value="1"/>
</dbReference>
<dbReference type="InterPro" id="IPR001647">
    <property type="entry name" value="HTH_TetR"/>
</dbReference>
<dbReference type="PROSITE" id="PS50977">
    <property type="entry name" value="HTH_TETR_2"/>
    <property type="match status" value="1"/>
</dbReference>
<keyword evidence="2 4" id="KW-0238">DNA-binding</keyword>
<evidence type="ECO:0000256" key="3">
    <source>
        <dbReference type="ARBA" id="ARBA00023163"/>
    </source>
</evidence>
<dbReference type="AlphaFoldDB" id="A0A6N8KXN7"/>
<dbReference type="GO" id="GO:0003700">
    <property type="term" value="F:DNA-binding transcription factor activity"/>
    <property type="evidence" value="ECO:0007669"/>
    <property type="project" value="TreeGrafter"/>
</dbReference>
<dbReference type="RefSeq" id="WP_160368293.1">
    <property type="nucleotide sequence ID" value="NZ_WSQA01000003.1"/>
</dbReference>
<dbReference type="OrthoDB" id="594604at2"/>
<organism evidence="6 7">
    <name type="scientific">Sphingobacterium humi</name>
    <dbReference type="NCBI Taxonomy" id="1796905"/>
    <lineage>
        <taxon>Bacteria</taxon>
        <taxon>Pseudomonadati</taxon>
        <taxon>Bacteroidota</taxon>
        <taxon>Sphingobacteriia</taxon>
        <taxon>Sphingobacteriales</taxon>
        <taxon>Sphingobacteriaceae</taxon>
        <taxon>Sphingobacterium</taxon>
    </lineage>
</organism>
<feature type="DNA-binding region" description="H-T-H motif" evidence="4">
    <location>
        <begin position="35"/>
        <end position="54"/>
    </location>
</feature>
<keyword evidence="7" id="KW-1185">Reference proteome</keyword>
<dbReference type="SUPFAM" id="SSF48498">
    <property type="entry name" value="Tetracyclin repressor-like, C-terminal domain"/>
    <property type="match status" value="1"/>
</dbReference>
<dbReference type="Proteomes" id="UP000435036">
    <property type="component" value="Unassembled WGS sequence"/>
</dbReference>
<dbReference type="InterPro" id="IPR025996">
    <property type="entry name" value="MT1864/Rv1816-like_C"/>
</dbReference>
<accession>A0A6N8KXN7</accession>
<comment type="caution">
    <text evidence="6">The sequence shown here is derived from an EMBL/GenBank/DDBJ whole genome shotgun (WGS) entry which is preliminary data.</text>
</comment>
<dbReference type="Pfam" id="PF00440">
    <property type="entry name" value="TetR_N"/>
    <property type="match status" value="1"/>
</dbReference>
<dbReference type="PANTHER" id="PTHR30055:SF234">
    <property type="entry name" value="HTH-TYPE TRANSCRIPTIONAL REGULATOR BETI"/>
    <property type="match status" value="1"/>
</dbReference>
<gene>
    <name evidence="6" type="ORF">GQF63_06030</name>
</gene>
<name>A0A6N8KXN7_9SPHI</name>
<protein>
    <submittedName>
        <fullName evidence="6">TetR family transcriptional regulator</fullName>
    </submittedName>
</protein>
<evidence type="ECO:0000256" key="4">
    <source>
        <dbReference type="PROSITE-ProRule" id="PRU00335"/>
    </source>
</evidence>
<dbReference type="GO" id="GO:0000976">
    <property type="term" value="F:transcription cis-regulatory region binding"/>
    <property type="evidence" value="ECO:0007669"/>
    <property type="project" value="TreeGrafter"/>
</dbReference>
<dbReference type="InterPro" id="IPR050109">
    <property type="entry name" value="HTH-type_TetR-like_transc_reg"/>
</dbReference>
<dbReference type="Gene3D" id="1.10.357.10">
    <property type="entry name" value="Tetracycline Repressor, domain 2"/>
    <property type="match status" value="1"/>
</dbReference>
<evidence type="ECO:0000313" key="6">
    <source>
        <dbReference type="EMBL" id="MVZ61574.1"/>
    </source>
</evidence>
<keyword evidence="1" id="KW-0805">Transcription regulation</keyword>
<sequence length="201" mass="22804">MGVSERKQRQQEALRNRIISSSRDIVNQEGWAALSIRKIADAIEYSVPVIYKHFESKEALTTYFVAEGFQTLKETIAAHMDPQASVEERLHQLAQGYWQFALKHPKDYELMFAVGLPTCEMHQKLPVIAELASFLREIIDELIAKSGKTEIEKCVKYRSLWGMLHGIVSIELLDLNKQDAVCPSLVLKDSINAFAQAILTN</sequence>
<keyword evidence="3" id="KW-0804">Transcription</keyword>
<dbReference type="InterPro" id="IPR009057">
    <property type="entry name" value="Homeodomain-like_sf"/>
</dbReference>
<reference evidence="6 7" key="1">
    <citation type="submission" date="2019-12" db="EMBL/GenBank/DDBJ databases">
        <authorList>
            <person name="Dong K."/>
        </authorList>
    </citation>
    <scope>NUCLEOTIDE SEQUENCE [LARGE SCALE GENOMIC DNA]</scope>
    <source>
        <strain evidence="6 7">JCM 31225</strain>
    </source>
</reference>
<dbReference type="PANTHER" id="PTHR30055">
    <property type="entry name" value="HTH-TYPE TRANSCRIPTIONAL REGULATOR RUTR"/>
    <property type="match status" value="1"/>
</dbReference>
<dbReference type="InterPro" id="IPR036271">
    <property type="entry name" value="Tet_transcr_reg_TetR-rel_C_sf"/>
</dbReference>
<evidence type="ECO:0000256" key="1">
    <source>
        <dbReference type="ARBA" id="ARBA00023015"/>
    </source>
</evidence>
<evidence type="ECO:0000256" key="2">
    <source>
        <dbReference type="ARBA" id="ARBA00023125"/>
    </source>
</evidence>
<evidence type="ECO:0000313" key="7">
    <source>
        <dbReference type="Proteomes" id="UP000435036"/>
    </source>
</evidence>
<dbReference type="EMBL" id="WSQA01000003">
    <property type="protein sequence ID" value="MVZ61574.1"/>
    <property type="molecule type" value="Genomic_DNA"/>
</dbReference>
<dbReference type="PRINTS" id="PR00455">
    <property type="entry name" value="HTHTETR"/>
</dbReference>